<dbReference type="PANTHER" id="PTHR13343:SF28">
    <property type="entry name" value="PENTATRICOPEPTIDE REPEAT (PPR) SUPERFAMILY PROTEIN"/>
    <property type="match status" value="1"/>
</dbReference>
<name>A0ABR2MXY2_9ASPA</name>
<dbReference type="Proteomes" id="UP001412067">
    <property type="component" value="Unassembled WGS sequence"/>
</dbReference>
<dbReference type="PANTHER" id="PTHR13343">
    <property type="entry name" value="CREG1 PROTEIN"/>
    <property type="match status" value="1"/>
</dbReference>
<comment type="caution">
    <text evidence="1">The sequence shown here is derived from an EMBL/GenBank/DDBJ whole genome shotgun (WGS) entry which is preliminary data.</text>
</comment>
<sequence length="289" mass="32527">MYVRGDSGCCSTVPTRKSRRRRIIACASPEHSESLPNSPKNCSWMQNYHPSEDIREPLPVDNGELARLTDAETTRTLIEVNIAATLMLTEDIGEVRQNIICPDVPYLTDESGDIYFEATNNDRILRNFTSEDADDTLVQVIICLDNLELLTEIGASGSSAFSFDVDEVISKDEDLDYDSEEDDLVIFEEATEQDDDDVISEMSNDWSHAETMQATHPVYFAQKNSEVVSHANLDWMDQPSASIIIQGLLKPAFVEEHNDDAGSSKDNILVNISKTMRKVCDFRLCIFIW</sequence>
<accession>A0ABR2MXY2</accession>
<gene>
    <name evidence="1" type="ORF">KSP40_PGU005263</name>
</gene>
<keyword evidence="2" id="KW-1185">Reference proteome</keyword>
<organism evidence="1 2">
    <name type="scientific">Platanthera guangdongensis</name>
    <dbReference type="NCBI Taxonomy" id="2320717"/>
    <lineage>
        <taxon>Eukaryota</taxon>
        <taxon>Viridiplantae</taxon>
        <taxon>Streptophyta</taxon>
        <taxon>Embryophyta</taxon>
        <taxon>Tracheophyta</taxon>
        <taxon>Spermatophyta</taxon>
        <taxon>Magnoliopsida</taxon>
        <taxon>Liliopsida</taxon>
        <taxon>Asparagales</taxon>
        <taxon>Orchidaceae</taxon>
        <taxon>Orchidoideae</taxon>
        <taxon>Orchideae</taxon>
        <taxon>Orchidinae</taxon>
        <taxon>Platanthera</taxon>
    </lineage>
</organism>
<protein>
    <submittedName>
        <fullName evidence="1">Uncharacterized protein</fullName>
    </submittedName>
</protein>
<evidence type="ECO:0000313" key="1">
    <source>
        <dbReference type="EMBL" id="KAK8968956.1"/>
    </source>
</evidence>
<proteinExistence type="predicted"/>
<evidence type="ECO:0000313" key="2">
    <source>
        <dbReference type="Proteomes" id="UP001412067"/>
    </source>
</evidence>
<dbReference type="EMBL" id="JBBWWR010000003">
    <property type="protein sequence ID" value="KAK8968956.1"/>
    <property type="molecule type" value="Genomic_DNA"/>
</dbReference>
<reference evidence="1 2" key="1">
    <citation type="journal article" date="2022" name="Nat. Plants">
        <title>Genomes of leafy and leafless Platanthera orchids illuminate the evolution of mycoheterotrophy.</title>
        <authorList>
            <person name="Li M.H."/>
            <person name="Liu K.W."/>
            <person name="Li Z."/>
            <person name="Lu H.C."/>
            <person name="Ye Q.L."/>
            <person name="Zhang D."/>
            <person name="Wang J.Y."/>
            <person name="Li Y.F."/>
            <person name="Zhong Z.M."/>
            <person name="Liu X."/>
            <person name="Yu X."/>
            <person name="Liu D.K."/>
            <person name="Tu X.D."/>
            <person name="Liu B."/>
            <person name="Hao Y."/>
            <person name="Liao X.Y."/>
            <person name="Jiang Y.T."/>
            <person name="Sun W.H."/>
            <person name="Chen J."/>
            <person name="Chen Y.Q."/>
            <person name="Ai Y."/>
            <person name="Zhai J.W."/>
            <person name="Wu S.S."/>
            <person name="Zhou Z."/>
            <person name="Hsiao Y.Y."/>
            <person name="Wu W.L."/>
            <person name="Chen Y.Y."/>
            <person name="Lin Y.F."/>
            <person name="Hsu J.L."/>
            <person name="Li C.Y."/>
            <person name="Wang Z.W."/>
            <person name="Zhao X."/>
            <person name="Zhong W.Y."/>
            <person name="Ma X.K."/>
            <person name="Ma L."/>
            <person name="Huang J."/>
            <person name="Chen G.Z."/>
            <person name="Huang M.Z."/>
            <person name="Huang L."/>
            <person name="Peng D.H."/>
            <person name="Luo Y.B."/>
            <person name="Zou S.Q."/>
            <person name="Chen S.P."/>
            <person name="Lan S."/>
            <person name="Tsai W.C."/>
            <person name="Van de Peer Y."/>
            <person name="Liu Z.J."/>
        </authorList>
    </citation>
    <scope>NUCLEOTIDE SEQUENCE [LARGE SCALE GENOMIC DNA]</scope>
    <source>
        <strain evidence="1">Lor288</strain>
    </source>
</reference>